<organism evidence="1 2">
    <name type="scientific">Chelativorans composti</name>
    <dbReference type="NCBI Taxonomy" id="768533"/>
    <lineage>
        <taxon>Bacteria</taxon>
        <taxon>Pseudomonadati</taxon>
        <taxon>Pseudomonadota</taxon>
        <taxon>Alphaproteobacteria</taxon>
        <taxon>Hyphomicrobiales</taxon>
        <taxon>Phyllobacteriaceae</taxon>
        <taxon>Chelativorans</taxon>
    </lineage>
</organism>
<keyword evidence="2" id="KW-1185">Reference proteome</keyword>
<sequence>NPNQRCRPRWRHDHHCTNNQIGPIRRGPIRTLTVKRSFRVGKLQLLIVLFREKFCMASPGQRHNFLAGQILQTTSINRGGA</sequence>
<evidence type="ECO:0000313" key="1">
    <source>
        <dbReference type="EMBL" id="MFD2259731.1"/>
    </source>
</evidence>
<evidence type="ECO:0000313" key="2">
    <source>
        <dbReference type="Proteomes" id="UP001597373"/>
    </source>
</evidence>
<reference evidence="2" key="1">
    <citation type="journal article" date="2019" name="Int. J. Syst. Evol. Microbiol.">
        <title>The Global Catalogue of Microorganisms (GCM) 10K type strain sequencing project: providing services to taxonomists for standard genome sequencing and annotation.</title>
        <authorList>
            <consortium name="The Broad Institute Genomics Platform"/>
            <consortium name="The Broad Institute Genome Sequencing Center for Infectious Disease"/>
            <person name="Wu L."/>
            <person name="Ma J."/>
        </authorList>
    </citation>
    <scope>NUCLEOTIDE SEQUENCE [LARGE SCALE GENOMIC DNA]</scope>
    <source>
        <strain evidence="2">KCTC 23707</strain>
    </source>
</reference>
<dbReference type="RefSeq" id="WP_378188466.1">
    <property type="nucleotide sequence ID" value="NZ_JBHUIR010000023.1"/>
</dbReference>
<accession>A0ABW5DJI4</accession>
<dbReference type="Proteomes" id="UP001597373">
    <property type="component" value="Unassembled WGS sequence"/>
</dbReference>
<protein>
    <submittedName>
        <fullName evidence="1">Uncharacterized protein</fullName>
    </submittedName>
</protein>
<name>A0ABW5DJI4_9HYPH</name>
<comment type="caution">
    <text evidence="1">The sequence shown here is derived from an EMBL/GenBank/DDBJ whole genome shotgun (WGS) entry which is preliminary data.</text>
</comment>
<feature type="non-terminal residue" evidence="1">
    <location>
        <position position="1"/>
    </location>
</feature>
<proteinExistence type="predicted"/>
<dbReference type="EMBL" id="JBHUIR010000023">
    <property type="protein sequence ID" value="MFD2259731.1"/>
    <property type="molecule type" value="Genomic_DNA"/>
</dbReference>
<gene>
    <name evidence="1" type="ORF">ACFSMZ_08125</name>
</gene>